<name>A0A371H6U6_MUCPR</name>
<dbReference type="EMBL" id="QJKJ01003461">
    <property type="protein sequence ID" value="RDX98393.1"/>
    <property type="molecule type" value="Genomic_DNA"/>
</dbReference>
<gene>
    <name evidence="1" type="ORF">CR513_18700</name>
</gene>
<organism evidence="1 2">
    <name type="scientific">Mucuna pruriens</name>
    <name type="common">Velvet bean</name>
    <name type="synonym">Dolichos pruriens</name>
    <dbReference type="NCBI Taxonomy" id="157652"/>
    <lineage>
        <taxon>Eukaryota</taxon>
        <taxon>Viridiplantae</taxon>
        <taxon>Streptophyta</taxon>
        <taxon>Embryophyta</taxon>
        <taxon>Tracheophyta</taxon>
        <taxon>Spermatophyta</taxon>
        <taxon>Magnoliopsida</taxon>
        <taxon>eudicotyledons</taxon>
        <taxon>Gunneridae</taxon>
        <taxon>Pentapetalae</taxon>
        <taxon>rosids</taxon>
        <taxon>fabids</taxon>
        <taxon>Fabales</taxon>
        <taxon>Fabaceae</taxon>
        <taxon>Papilionoideae</taxon>
        <taxon>50 kb inversion clade</taxon>
        <taxon>NPAAA clade</taxon>
        <taxon>indigoferoid/millettioid clade</taxon>
        <taxon>Phaseoleae</taxon>
        <taxon>Mucuna</taxon>
    </lineage>
</organism>
<comment type="caution">
    <text evidence="1">The sequence shown here is derived from an EMBL/GenBank/DDBJ whole genome shotgun (WGS) entry which is preliminary data.</text>
</comment>
<evidence type="ECO:0000313" key="1">
    <source>
        <dbReference type="EMBL" id="RDX98393.1"/>
    </source>
</evidence>
<protein>
    <submittedName>
        <fullName evidence="1">Uncharacterized protein</fullName>
    </submittedName>
</protein>
<reference evidence="1" key="1">
    <citation type="submission" date="2018-05" db="EMBL/GenBank/DDBJ databases">
        <title>Draft genome of Mucuna pruriens seed.</title>
        <authorList>
            <person name="Nnadi N.E."/>
            <person name="Vos R."/>
            <person name="Hasami M.H."/>
            <person name="Devisetty U.K."/>
            <person name="Aguiy J.C."/>
        </authorList>
    </citation>
    <scope>NUCLEOTIDE SEQUENCE [LARGE SCALE GENOMIC DNA]</scope>
    <source>
        <strain evidence="1">JCA_2017</strain>
    </source>
</reference>
<sequence length="103" mass="12034">MPPTSLVANFNRGMIGVIKSHKYYIIEEVRKNWWAKFKRQSNAHVSSRGDIGHNMYSFCIDLATGWVWFDPFPKRAGQGWGGFIEVDDIKIKPNLNFVEFYYV</sequence>
<accession>A0A371H6U6</accession>
<dbReference type="AlphaFoldDB" id="A0A371H6U6"/>
<feature type="non-terminal residue" evidence="1">
    <location>
        <position position="1"/>
    </location>
</feature>
<keyword evidence="2" id="KW-1185">Reference proteome</keyword>
<dbReference type="Proteomes" id="UP000257109">
    <property type="component" value="Unassembled WGS sequence"/>
</dbReference>
<proteinExistence type="predicted"/>
<evidence type="ECO:0000313" key="2">
    <source>
        <dbReference type="Proteomes" id="UP000257109"/>
    </source>
</evidence>